<sequence>MALKLNHTTIKLSAGTIAHIWRPSLTPYRAVIVLQHGYAEYAERYITSHHQIVVHLVNAGYAVYAMDFWGHGGSPGTRGIVYIGKAVKDHQELRQVARKENPGLPIILYGHSLGGLTIARSTVADPDDVNGVTMTGPALADALPFGGRGAVGVAATLMSKRSIPRKADVEGLTRDKSEIQKYWDDPLFHKEPISFLLAATALDLAQTVWTGMNDWTVPTLLLHGNADTYCDWKASKKFVDGITSKDKTFGVYEEGRHELLHGLEGDAVLKRMMEWIASHN</sequence>
<dbReference type="Pfam" id="PF12146">
    <property type="entry name" value="Hydrolase_4"/>
    <property type="match status" value="1"/>
</dbReference>
<accession>A0A9P4LKL7</accession>
<dbReference type="InterPro" id="IPR029058">
    <property type="entry name" value="AB_hydrolase_fold"/>
</dbReference>
<keyword evidence="3" id="KW-1185">Reference proteome</keyword>
<dbReference type="Proteomes" id="UP000799777">
    <property type="component" value="Unassembled WGS sequence"/>
</dbReference>
<dbReference type="OrthoDB" id="2498029at2759"/>
<evidence type="ECO:0000259" key="1">
    <source>
        <dbReference type="Pfam" id="PF12146"/>
    </source>
</evidence>
<dbReference type="SUPFAM" id="SSF53474">
    <property type="entry name" value="alpha/beta-Hydrolases"/>
    <property type="match status" value="1"/>
</dbReference>
<feature type="domain" description="Serine aminopeptidase S33" evidence="1">
    <location>
        <begin position="28"/>
        <end position="261"/>
    </location>
</feature>
<reference evidence="2" key="1">
    <citation type="journal article" date="2020" name="Stud. Mycol.">
        <title>101 Dothideomycetes genomes: a test case for predicting lifestyles and emergence of pathogens.</title>
        <authorList>
            <person name="Haridas S."/>
            <person name="Albert R."/>
            <person name="Binder M."/>
            <person name="Bloem J."/>
            <person name="Labutti K."/>
            <person name="Salamov A."/>
            <person name="Andreopoulos B."/>
            <person name="Baker S."/>
            <person name="Barry K."/>
            <person name="Bills G."/>
            <person name="Bluhm B."/>
            <person name="Cannon C."/>
            <person name="Castanera R."/>
            <person name="Culley D."/>
            <person name="Daum C."/>
            <person name="Ezra D."/>
            <person name="Gonzalez J."/>
            <person name="Henrissat B."/>
            <person name="Kuo A."/>
            <person name="Liang C."/>
            <person name="Lipzen A."/>
            <person name="Lutzoni F."/>
            <person name="Magnuson J."/>
            <person name="Mondo S."/>
            <person name="Nolan M."/>
            <person name="Ohm R."/>
            <person name="Pangilinan J."/>
            <person name="Park H.-J."/>
            <person name="Ramirez L."/>
            <person name="Alfaro M."/>
            <person name="Sun H."/>
            <person name="Tritt A."/>
            <person name="Yoshinaga Y."/>
            <person name="Zwiers L.-H."/>
            <person name="Turgeon B."/>
            <person name="Goodwin S."/>
            <person name="Spatafora J."/>
            <person name="Crous P."/>
            <person name="Grigoriev I."/>
        </authorList>
    </citation>
    <scope>NUCLEOTIDE SEQUENCE</scope>
    <source>
        <strain evidence="2">CBS 110217</strain>
    </source>
</reference>
<dbReference type="InterPro" id="IPR051044">
    <property type="entry name" value="MAG_DAG_Lipase"/>
</dbReference>
<dbReference type="EMBL" id="ML978222">
    <property type="protein sequence ID" value="KAF2027737.1"/>
    <property type="molecule type" value="Genomic_DNA"/>
</dbReference>
<dbReference type="Gene3D" id="3.40.50.1820">
    <property type="entry name" value="alpha/beta hydrolase"/>
    <property type="match status" value="1"/>
</dbReference>
<comment type="caution">
    <text evidence="2">The sequence shown here is derived from an EMBL/GenBank/DDBJ whole genome shotgun (WGS) entry which is preliminary data.</text>
</comment>
<organism evidence="2 3">
    <name type="scientific">Setomelanomma holmii</name>
    <dbReference type="NCBI Taxonomy" id="210430"/>
    <lineage>
        <taxon>Eukaryota</taxon>
        <taxon>Fungi</taxon>
        <taxon>Dikarya</taxon>
        <taxon>Ascomycota</taxon>
        <taxon>Pezizomycotina</taxon>
        <taxon>Dothideomycetes</taxon>
        <taxon>Pleosporomycetidae</taxon>
        <taxon>Pleosporales</taxon>
        <taxon>Pleosporineae</taxon>
        <taxon>Phaeosphaeriaceae</taxon>
        <taxon>Setomelanomma</taxon>
    </lineage>
</organism>
<evidence type="ECO:0000313" key="3">
    <source>
        <dbReference type="Proteomes" id="UP000799777"/>
    </source>
</evidence>
<dbReference type="AlphaFoldDB" id="A0A9P4LKL7"/>
<proteinExistence type="predicted"/>
<protein>
    <submittedName>
        <fullName evidence="2">Alpha/beta-hydrolase</fullName>
    </submittedName>
</protein>
<name>A0A9P4LKL7_9PLEO</name>
<gene>
    <name evidence="2" type="ORF">EK21DRAFT_114526</name>
</gene>
<dbReference type="InterPro" id="IPR022742">
    <property type="entry name" value="Hydrolase_4"/>
</dbReference>
<dbReference type="PANTHER" id="PTHR11614">
    <property type="entry name" value="PHOSPHOLIPASE-RELATED"/>
    <property type="match status" value="1"/>
</dbReference>
<evidence type="ECO:0000313" key="2">
    <source>
        <dbReference type="EMBL" id="KAF2027737.1"/>
    </source>
</evidence>